<feature type="region of interest" description="Disordered" evidence="1">
    <location>
        <begin position="1"/>
        <end position="47"/>
    </location>
</feature>
<dbReference type="AlphaFoldDB" id="M6C6Y0"/>
<evidence type="ECO:0000313" key="3">
    <source>
        <dbReference type="Proteomes" id="UP000011873"/>
    </source>
</evidence>
<organism evidence="2 3">
    <name type="scientific">Leptospira borgpetersenii serovar Hardjo-bovis str. Sponselee</name>
    <dbReference type="NCBI Taxonomy" id="1303729"/>
    <lineage>
        <taxon>Bacteria</taxon>
        <taxon>Pseudomonadati</taxon>
        <taxon>Spirochaetota</taxon>
        <taxon>Spirochaetia</taxon>
        <taxon>Leptospirales</taxon>
        <taxon>Leptospiraceae</taxon>
        <taxon>Leptospira</taxon>
    </lineage>
</organism>
<accession>M6C6Y0</accession>
<evidence type="ECO:0000256" key="1">
    <source>
        <dbReference type="SAM" id="MobiDB-lite"/>
    </source>
</evidence>
<sequence>MDELEAEIVSLRKEISTEQTIPESKEFSPTDSTPSETPLKKRNWGLF</sequence>
<name>M6C6Y0_LEPBO</name>
<comment type="caution">
    <text evidence="2">The sequence shown here is derived from an EMBL/GenBank/DDBJ whole genome shotgun (WGS) entry which is preliminary data.</text>
</comment>
<proteinExistence type="predicted"/>
<reference evidence="2 3" key="1">
    <citation type="submission" date="2013-01" db="EMBL/GenBank/DDBJ databases">
        <authorList>
            <person name="Harkins D.M."/>
            <person name="Durkin A.S."/>
            <person name="Brinkac L.M."/>
            <person name="Haft D.H."/>
            <person name="Selengut J.D."/>
            <person name="Sanka R."/>
            <person name="DePew J."/>
            <person name="Purushe J."/>
            <person name="Galloway R.L."/>
            <person name="Vinetz J.M."/>
            <person name="Sutton G.G."/>
            <person name="Nierman W.C."/>
            <person name="Fouts D.E."/>
        </authorList>
    </citation>
    <scope>NUCLEOTIDE SEQUENCE [LARGE SCALE GENOMIC DNA]</scope>
    <source>
        <strain evidence="2 3">Sponselee CDC</strain>
    </source>
</reference>
<dbReference type="EMBL" id="ANMU01000016">
    <property type="protein sequence ID" value="EMJ84538.1"/>
    <property type="molecule type" value="Genomic_DNA"/>
</dbReference>
<dbReference type="PATRIC" id="fig|1218567.3.peg.397"/>
<gene>
    <name evidence="2" type="ORF">LEP1GSC016_4338</name>
</gene>
<dbReference type="Proteomes" id="UP000011873">
    <property type="component" value="Unassembled WGS sequence"/>
</dbReference>
<protein>
    <submittedName>
        <fullName evidence="2">Uncharacterized protein</fullName>
    </submittedName>
</protein>
<evidence type="ECO:0000313" key="2">
    <source>
        <dbReference type="EMBL" id="EMJ84538.1"/>
    </source>
</evidence>